<dbReference type="InterPro" id="IPR029058">
    <property type="entry name" value="AB_hydrolase_fold"/>
</dbReference>
<feature type="transmembrane region" description="Helical" evidence="1">
    <location>
        <begin position="64"/>
        <end position="83"/>
    </location>
</feature>
<evidence type="ECO:0000313" key="2">
    <source>
        <dbReference type="EMBL" id="MFC5861351.1"/>
    </source>
</evidence>
<keyword evidence="1" id="KW-0472">Membrane</keyword>
<organism evidence="2 3">
    <name type="scientific">Acidicapsa dinghuensis</name>
    <dbReference type="NCBI Taxonomy" id="2218256"/>
    <lineage>
        <taxon>Bacteria</taxon>
        <taxon>Pseudomonadati</taxon>
        <taxon>Acidobacteriota</taxon>
        <taxon>Terriglobia</taxon>
        <taxon>Terriglobales</taxon>
        <taxon>Acidobacteriaceae</taxon>
        <taxon>Acidicapsa</taxon>
    </lineage>
</organism>
<sequence length="328" mass="36071">MKPAAADLPCVNTEFIGEIRNCNHTKRKIIDTKGSCVRTDSSGVMALADSTVALRNVRRRTEEILLSAIAFVMLAIPTTWLAAQIVNGSNVRSSATEKVKLDDAESAGSSSAVTSRVELRSKLIVVGFVGGRVRADNGVHGEVQFSQALQESYGASLDSFIFSNRDGERALRGVLERLDRDHDGALSDEEKMRARIVLYGHSWGASQAITFARRLNQLGIPVLLTIQVDSVRKPGQNDSVIPSNVRSAVNFYQSDGLLRGRSRIVPADPEKTSIFGNFRSSYKNRSVSCKGFPWYAKVFMRRHIEIENDPAVWKQIEAMILDQIGSAS</sequence>
<name>A0ABW1EAP6_9BACT</name>
<proteinExistence type="predicted"/>
<accession>A0ABW1EAP6</accession>
<protein>
    <recommendedName>
        <fullName evidence="4">EF-hand domain-containing protein</fullName>
    </recommendedName>
</protein>
<evidence type="ECO:0008006" key="4">
    <source>
        <dbReference type="Google" id="ProtNLM"/>
    </source>
</evidence>
<reference evidence="3" key="1">
    <citation type="journal article" date="2019" name="Int. J. Syst. Evol. Microbiol.">
        <title>The Global Catalogue of Microorganisms (GCM) 10K type strain sequencing project: providing services to taxonomists for standard genome sequencing and annotation.</title>
        <authorList>
            <consortium name="The Broad Institute Genomics Platform"/>
            <consortium name="The Broad Institute Genome Sequencing Center for Infectious Disease"/>
            <person name="Wu L."/>
            <person name="Ma J."/>
        </authorList>
    </citation>
    <scope>NUCLEOTIDE SEQUENCE [LARGE SCALE GENOMIC DNA]</scope>
    <source>
        <strain evidence="3">JCM 4087</strain>
    </source>
</reference>
<dbReference type="RefSeq" id="WP_263333874.1">
    <property type="nucleotide sequence ID" value="NZ_JAGSYH010000002.1"/>
</dbReference>
<keyword evidence="1" id="KW-1133">Transmembrane helix</keyword>
<keyword evidence="1" id="KW-0812">Transmembrane</keyword>
<gene>
    <name evidence="2" type="ORF">ACFPT7_03510</name>
</gene>
<dbReference type="Proteomes" id="UP001596091">
    <property type="component" value="Unassembled WGS sequence"/>
</dbReference>
<evidence type="ECO:0000313" key="3">
    <source>
        <dbReference type="Proteomes" id="UP001596091"/>
    </source>
</evidence>
<evidence type="ECO:0000256" key="1">
    <source>
        <dbReference type="SAM" id="Phobius"/>
    </source>
</evidence>
<dbReference type="EMBL" id="JBHSPH010000001">
    <property type="protein sequence ID" value="MFC5861351.1"/>
    <property type="molecule type" value="Genomic_DNA"/>
</dbReference>
<comment type="caution">
    <text evidence="2">The sequence shown here is derived from an EMBL/GenBank/DDBJ whole genome shotgun (WGS) entry which is preliminary data.</text>
</comment>
<dbReference type="SUPFAM" id="SSF53474">
    <property type="entry name" value="alpha/beta-Hydrolases"/>
    <property type="match status" value="1"/>
</dbReference>
<keyword evidence="3" id="KW-1185">Reference proteome</keyword>